<dbReference type="Pfam" id="PF00534">
    <property type="entry name" value="Glycos_transf_1"/>
    <property type="match status" value="1"/>
</dbReference>
<dbReference type="SUPFAM" id="SSF53756">
    <property type="entry name" value="UDP-Glycosyltransferase/glycogen phosphorylase"/>
    <property type="match status" value="1"/>
</dbReference>
<organism evidence="6 7">
    <name type="scientific">Congregibacter variabilis</name>
    <dbReference type="NCBI Taxonomy" id="3081200"/>
    <lineage>
        <taxon>Bacteria</taxon>
        <taxon>Pseudomonadati</taxon>
        <taxon>Pseudomonadota</taxon>
        <taxon>Gammaproteobacteria</taxon>
        <taxon>Cellvibrionales</taxon>
        <taxon>Halieaceae</taxon>
        <taxon>Congregibacter</taxon>
    </lineage>
</organism>
<evidence type="ECO:0000259" key="4">
    <source>
        <dbReference type="Pfam" id="PF00534"/>
    </source>
</evidence>
<evidence type="ECO:0000313" key="6">
    <source>
        <dbReference type="EMBL" id="WOJ92976.1"/>
    </source>
</evidence>
<dbReference type="InterPro" id="IPR028098">
    <property type="entry name" value="Glyco_trans_4-like_N"/>
</dbReference>
<dbReference type="InterPro" id="IPR001296">
    <property type="entry name" value="Glyco_trans_1"/>
</dbReference>
<keyword evidence="1 6" id="KW-0328">Glycosyltransferase</keyword>
<keyword evidence="3" id="KW-1133">Transmembrane helix</keyword>
<evidence type="ECO:0000256" key="1">
    <source>
        <dbReference type="ARBA" id="ARBA00022676"/>
    </source>
</evidence>
<dbReference type="EMBL" id="CP136864">
    <property type="protein sequence ID" value="WOJ92976.1"/>
    <property type="molecule type" value="Genomic_DNA"/>
</dbReference>
<dbReference type="RefSeq" id="WP_407347634.1">
    <property type="nucleotide sequence ID" value="NZ_CP136864.1"/>
</dbReference>
<evidence type="ECO:0000313" key="7">
    <source>
        <dbReference type="Proteomes" id="UP001626537"/>
    </source>
</evidence>
<keyword evidence="3" id="KW-0472">Membrane</keyword>
<accession>A0ABZ0I1P1</accession>
<keyword evidence="2 6" id="KW-0808">Transferase</keyword>
<gene>
    <name evidence="6" type="ORF">R0135_14465</name>
</gene>
<dbReference type="PANTHER" id="PTHR12526:SF510">
    <property type="entry name" value="D-INOSITOL 3-PHOSPHATE GLYCOSYLTRANSFERASE"/>
    <property type="match status" value="1"/>
</dbReference>
<dbReference type="Proteomes" id="UP001626537">
    <property type="component" value="Chromosome"/>
</dbReference>
<protein>
    <submittedName>
        <fullName evidence="6">Glycosyltransferase</fullName>
        <ecNumber evidence="6">2.4.-.-</ecNumber>
    </submittedName>
</protein>
<dbReference type="Gene3D" id="3.40.50.2000">
    <property type="entry name" value="Glycogen Phosphorylase B"/>
    <property type="match status" value="2"/>
</dbReference>
<dbReference type="Pfam" id="PF13439">
    <property type="entry name" value="Glyco_transf_4"/>
    <property type="match status" value="1"/>
</dbReference>
<dbReference type="PANTHER" id="PTHR12526">
    <property type="entry name" value="GLYCOSYLTRANSFERASE"/>
    <property type="match status" value="1"/>
</dbReference>
<sequence length="367" mass="41633">MDKPSIVIIGPVLPFRGGIAEHTTQLSRALAQNNICRVISFKRLYPQWLFPGESDQDADHKGHLEANTEYSIDTLNPLTWLVTARKIKSLRPDLVLVPWWTIFLGPLLVYIIWSLKRNDIQVVLMCHNVLDHEATNWKRWLTRVFLTQASRFIVHSKAEAARLKELRPAARVLIHPHPIYDQYPKSRRVLQRRASLELLFYGFVRPYKGLDMLIEAMGMLQNESVFLTIAGEFWDGEKELRERIAELTLEEKVEIIPRYVSADETADLFTRADIVVLPYRSATGSGVIPIAYNYLTPVLATKVGGLPDVVIEGETGWLSDADPSALADALRGLDKTKLGMTAPCIEKHCAKYSWTGFAHALLSDEYL</sequence>
<feature type="domain" description="Glycosyltransferase subfamily 4-like N-terminal" evidence="5">
    <location>
        <begin position="17"/>
        <end position="178"/>
    </location>
</feature>
<name>A0ABZ0I1P1_9GAMM</name>
<evidence type="ECO:0000256" key="3">
    <source>
        <dbReference type="SAM" id="Phobius"/>
    </source>
</evidence>
<feature type="domain" description="Glycosyl transferase family 1" evidence="4">
    <location>
        <begin position="196"/>
        <end position="331"/>
    </location>
</feature>
<feature type="transmembrane region" description="Helical" evidence="3">
    <location>
        <begin position="94"/>
        <end position="113"/>
    </location>
</feature>
<evidence type="ECO:0000259" key="5">
    <source>
        <dbReference type="Pfam" id="PF13439"/>
    </source>
</evidence>
<proteinExistence type="predicted"/>
<evidence type="ECO:0000256" key="2">
    <source>
        <dbReference type="ARBA" id="ARBA00022679"/>
    </source>
</evidence>
<keyword evidence="7" id="KW-1185">Reference proteome</keyword>
<reference evidence="6 7" key="1">
    <citation type="submission" date="2023-10" db="EMBL/GenBank/DDBJ databases">
        <title>Two novel species belonging to the OM43/NOR5 clade.</title>
        <authorList>
            <person name="Park M."/>
        </authorList>
    </citation>
    <scope>NUCLEOTIDE SEQUENCE [LARGE SCALE GENOMIC DNA]</scope>
    <source>
        <strain evidence="6 7">IMCC43200</strain>
    </source>
</reference>
<dbReference type="GO" id="GO:0016757">
    <property type="term" value="F:glycosyltransferase activity"/>
    <property type="evidence" value="ECO:0007669"/>
    <property type="project" value="UniProtKB-KW"/>
</dbReference>
<keyword evidence="3" id="KW-0812">Transmembrane</keyword>
<dbReference type="EC" id="2.4.-.-" evidence="6"/>